<feature type="region of interest" description="Disordered" evidence="1">
    <location>
        <begin position="435"/>
        <end position="457"/>
    </location>
</feature>
<name>A0ABR2WN14_9FUNG</name>
<evidence type="ECO:0000313" key="3">
    <source>
        <dbReference type="Proteomes" id="UP001479436"/>
    </source>
</evidence>
<proteinExistence type="predicted"/>
<accession>A0ABR2WN14</accession>
<gene>
    <name evidence="2" type="ORF">K7432_010881</name>
</gene>
<keyword evidence="3" id="KW-1185">Reference proteome</keyword>
<evidence type="ECO:0000313" key="2">
    <source>
        <dbReference type="EMBL" id="KAK9762908.1"/>
    </source>
</evidence>
<comment type="caution">
    <text evidence="2">The sequence shown here is derived from an EMBL/GenBank/DDBJ whole genome shotgun (WGS) entry which is preliminary data.</text>
</comment>
<dbReference type="Proteomes" id="UP001479436">
    <property type="component" value="Unassembled WGS sequence"/>
</dbReference>
<sequence length="457" mass="50068">MYRSVSMTRSLTKASFPITGYMSTTSARRFVSQTTPPTANNVSHILAGLAGGSAVVIGGYGWYHFSGAKDVIGKAQSAIQTIQNIEAKTPPPGVIVNTVKNLSTPLLISIPGAQTLLDQLQKLEDNHGPEIKKLLDETTQEVSKITANGWDEESTRKVTELIKHKTTRLQELVKDIAGDVSDEFLNAFPQVKDAVGGNLEELKSLSGKGGEDVQKIVSKTYSQIKKTLDEGMNENTVSEITKLIKDNMEDVKKLVGKAGDIAWDKGSLLAGSFLDKMPDVKKKIEQATDVFSEAAKEHGPQVKDMTEDLMSQLKKISEKGINEDTIKEAKTLVEDKLSELKDLKGKVGEQAWNKAQELADPVLQKAPELKKIVDSGVKEMKTLAEKRGPEASKIISDTYTEMKKIADEGVGEDSIKEGKELLKKKLSEIQNLTEEVKSDSEDVIQDKTKDAEKEVKK</sequence>
<reference evidence="2 3" key="1">
    <citation type="submission" date="2023-04" db="EMBL/GenBank/DDBJ databases">
        <title>Genome of Basidiobolus ranarum AG-B5.</title>
        <authorList>
            <person name="Stajich J.E."/>
            <person name="Carter-House D."/>
            <person name="Gryganskyi A."/>
        </authorList>
    </citation>
    <scope>NUCLEOTIDE SEQUENCE [LARGE SCALE GENOMIC DNA]</scope>
    <source>
        <strain evidence="2 3">AG-B5</strain>
    </source>
</reference>
<organism evidence="2 3">
    <name type="scientific">Basidiobolus ranarum</name>
    <dbReference type="NCBI Taxonomy" id="34480"/>
    <lineage>
        <taxon>Eukaryota</taxon>
        <taxon>Fungi</taxon>
        <taxon>Fungi incertae sedis</taxon>
        <taxon>Zoopagomycota</taxon>
        <taxon>Entomophthoromycotina</taxon>
        <taxon>Basidiobolomycetes</taxon>
        <taxon>Basidiobolales</taxon>
        <taxon>Basidiobolaceae</taxon>
        <taxon>Basidiobolus</taxon>
    </lineage>
</organism>
<evidence type="ECO:0000256" key="1">
    <source>
        <dbReference type="SAM" id="MobiDB-lite"/>
    </source>
</evidence>
<protein>
    <submittedName>
        <fullName evidence="2">Uncharacterized protein</fullName>
    </submittedName>
</protein>
<dbReference type="EMBL" id="JASJQH010000787">
    <property type="protein sequence ID" value="KAK9762908.1"/>
    <property type="molecule type" value="Genomic_DNA"/>
</dbReference>